<dbReference type="SUPFAM" id="SSF89550">
    <property type="entry name" value="PHP domain-like"/>
    <property type="match status" value="1"/>
</dbReference>
<evidence type="ECO:0000259" key="2">
    <source>
        <dbReference type="SMART" id="SM00481"/>
    </source>
</evidence>
<dbReference type="InterPro" id="IPR003141">
    <property type="entry name" value="Pol/His_phosphatase_N"/>
</dbReference>
<dbReference type="GO" id="GO:0035312">
    <property type="term" value="F:5'-3' DNA exonuclease activity"/>
    <property type="evidence" value="ECO:0007669"/>
    <property type="project" value="TreeGrafter"/>
</dbReference>
<dbReference type="InterPro" id="IPR052018">
    <property type="entry name" value="PHP_domain"/>
</dbReference>
<dbReference type="RefSeq" id="WP_065672820.1">
    <property type="nucleotide sequence ID" value="NZ_LYSN01000001.1"/>
</dbReference>
<dbReference type="SMART" id="SM00481">
    <property type="entry name" value="POLIIIAc"/>
    <property type="match status" value="1"/>
</dbReference>
<dbReference type="PANTHER" id="PTHR42924:SF11">
    <property type="entry name" value="POLYMERASE_HISTIDINOL PHOSPHATASE N-TERMINAL DOMAIN-CONTAINING PROTEIN"/>
    <property type="match status" value="1"/>
</dbReference>
<name>A0A3E2DHJ4_9ACTN</name>
<protein>
    <submittedName>
        <fullName evidence="3">PHP domain-containing protein</fullName>
    </submittedName>
</protein>
<accession>A0A3E2DHJ4</accession>
<evidence type="ECO:0000313" key="3">
    <source>
        <dbReference type="EMBL" id="RFT44889.1"/>
    </source>
</evidence>
<dbReference type="AlphaFoldDB" id="A0A3E2DHJ4"/>
<organism evidence="3 4">
    <name type="scientific">Cutibacterium avidum</name>
    <dbReference type="NCBI Taxonomy" id="33010"/>
    <lineage>
        <taxon>Bacteria</taxon>
        <taxon>Bacillati</taxon>
        <taxon>Actinomycetota</taxon>
        <taxon>Actinomycetes</taxon>
        <taxon>Propionibacteriales</taxon>
        <taxon>Propionibacteriaceae</taxon>
        <taxon>Cutibacterium</taxon>
    </lineage>
</organism>
<evidence type="ECO:0000256" key="1">
    <source>
        <dbReference type="SAM" id="MobiDB-lite"/>
    </source>
</evidence>
<dbReference type="PROSITE" id="PS51318">
    <property type="entry name" value="TAT"/>
    <property type="match status" value="1"/>
</dbReference>
<dbReference type="Proteomes" id="UP000259211">
    <property type="component" value="Unassembled WGS sequence"/>
</dbReference>
<dbReference type="InterPro" id="IPR006311">
    <property type="entry name" value="TAT_signal"/>
</dbReference>
<dbReference type="InterPro" id="IPR016195">
    <property type="entry name" value="Pol/histidinol_Pase-like"/>
</dbReference>
<dbReference type="Gene3D" id="3.20.20.140">
    <property type="entry name" value="Metal-dependent hydrolases"/>
    <property type="match status" value="1"/>
</dbReference>
<feature type="region of interest" description="Disordered" evidence="1">
    <location>
        <begin position="651"/>
        <end position="701"/>
    </location>
</feature>
<feature type="domain" description="Polymerase/histidinol phosphatase N-terminal" evidence="2">
    <location>
        <begin position="78"/>
        <end position="153"/>
    </location>
</feature>
<proteinExistence type="predicted"/>
<reference evidence="3 4" key="1">
    <citation type="submission" date="2017-07" db="EMBL/GenBank/DDBJ databases">
        <authorList>
            <person name="Sun Z.S."/>
            <person name="Albrecht U."/>
            <person name="Echele G."/>
            <person name="Lee C.C."/>
        </authorList>
    </citation>
    <scope>NUCLEOTIDE SEQUENCE [LARGE SCALE GENOMIC DNA]</scope>
    <source>
        <strain evidence="3 4">P16-029</strain>
    </source>
</reference>
<evidence type="ECO:0000313" key="4">
    <source>
        <dbReference type="Proteomes" id="UP000259211"/>
    </source>
</evidence>
<feature type="compositionally biased region" description="Low complexity" evidence="1">
    <location>
        <begin position="651"/>
        <end position="684"/>
    </location>
</feature>
<dbReference type="GO" id="GO:0004534">
    <property type="term" value="F:5'-3' RNA exonuclease activity"/>
    <property type="evidence" value="ECO:0007669"/>
    <property type="project" value="TreeGrafter"/>
</dbReference>
<sequence>MNHHHDDKHLSPDELEDVRHRGDEELARLSFSRRSILQVGMAAAANAMVTGFALQGAQAAAAPNKDSIDPDKLLWLIGDHHVHTQWSYDAKYRIKDQLDAAEYFGCDWVVFTEHSNFVHADPGVFNSHKEIEAERKARKNLLIFQGLEWYIPAAEHGTVFVTGKNEAKILRAFELAYDGKLNGWEKPKVGSPEEAEQERMAAAGIAWLGKQKAEGKIDDVLVLANHPMRLGIDSPDEFRLWHDADPHVMIGMEGAPGAQGYPYGRNVGNGDMRGEYTHDPREDSYPGYKAEHMRPYGGWDWLTATVGGFWDSMLAEGRRFYITANSDAHLASWHTWRLGDYPKKPEYDNAKNENVQMKLLGGRRPHPIDTATGEVAGDLLIKNPDGSVGISGDLLRSPEDAKLYKDAQKVRAEIDAKTPEGEEPKYPEPLIDPQGGSDFWPGQFTRIHAGATERSYTAVMDALRAGRVWASHGQLIKSFIAKVSANGRVVTLGDTIEASKGGKITVELTIETATEPVKSIKMSPKEPKATDPTVGVEWVPELAFVDIIGGPITGPVADRETLRAPETRVLHTFKTKGQKGKLVLTHEFKDLKEDFYIRFRGSDGKRTGAGYHGADVDPHGPIMHDGTARAGNPWVDTWFYANPVFVKVVDPASPSSSPSATPSMAPSQPASRKPTPTTAPTADPGESSPPVKRPKLPNTGN</sequence>
<dbReference type="Pfam" id="PF02811">
    <property type="entry name" value="PHP"/>
    <property type="match status" value="1"/>
</dbReference>
<gene>
    <name evidence="3" type="ORF">CHT91_05350</name>
</gene>
<dbReference type="PANTHER" id="PTHR42924">
    <property type="entry name" value="EXONUCLEASE"/>
    <property type="match status" value="1"/>
</dbReference>
<comment type="caution">
    <text evidence="3">The sequence shown here is derived from an EMBL/GenBank/DDBJ whole genome shotgun (WGS) entry which is preliminary data.</text>
</comment>
<dbReference type="InterPro" id="IPR004013">
    <property type="entry name" value="PHP_dom"/>
</dbReference>
<dbReference type="EMBL" id="NOWI01000004">
    <property type="protein sequence ID" value="RFT44889.1"/>
    <property type="molecule type" value="Genomic_DNA"/>
</dbReference>